<evidence type="ECO:0000313" key="2">
    <source>
        <dbReference type="EMBL" id="RHF87431.1"/>
    </source>
</evidence>
<accession>A0A173TPD6</accession>
<reference evidence="2 4" key="2">
    <citation type="submission" date="2018-08" db="EMBL/GenBank/DDBJ databases">
        <title>A genome reference for cultivated species of the human gut microbiota.</title>
        <authorList>
            <person name="Zou Y."/>
            <person name="Xue W."/>
            <person name="Luo G."/>
        </authorList>
    </citation>
    <scope>NUCLEOTIDE SEQUENCE [LARGE SCALE GENOMIC DNA]</scope>
    <source>
        <strain evidence="2 4">AM23-23AC</strain>
    </source>
</reference>
<protein>
    <submittedName>
        <fullName evidence="1">Uncharacterized protein</fullName>
    </submittedName>
</protein>
<sequence length="157" mass="18242">MKKIERIARQFRNALDAAWEDDMFRNLYPFNNFPNDCCGHTCDLLSQYLLEHGIETRQVNGTCRKDSQWHHVWLKTENGTVIDITGDQFIGRLVTAKEVEAVHVGEEGTVHKIFCVNRVPEITTIFTDPNEYTDFGGRPSAYQQRLIDVYEIVRSYL</sequence>
<proteinExistence type="predicted"/>
<organism evidence="1 3">
    <name type="scientific">Roseburia inulinivorans</name>
    <dbReference type="NCBI Taxonomy" id="360807"/>
    <lineage>
        <taxon>Bacteria</taxon>
        <taxon>Bacillati</taxon>
        <taxon>Bacillota</taxon>
        <taxon>Clostridia</taxon>
        <taxon>Lachnospirales</taxon>
        <taxon>Lachnospiraceae</taxon>
        <taxon>Roseburia</taxon>
    </lineage>
</organism>
<dbReference type="Proteomes" id="UP000283701">
    <property type="component" value="Unassembled WGS sequence"/>
</dbReference>
<dbReference type="AlphaFoldDB" id="A0A173TPD6"/>
<evidence type="ECO:0000313" key="3">
    <source>
        <dbReference type="Proteomes" id="UP000095453"/>
    </source>
</evidence>
<reference evidence="1 3" key="1">
    <citation type="submission" date="2015-09" db="EMBL/GenBank/DDBJ databases">
        <authorList>
            <consortium name="Pathogen Informatics"/>
        </authorList>
    </citation>
    <scope>NUCLEOTIDE SEQUENCE [LARGE SCALE GENOMIC DNA]</scope>
    <source>
        <strain evidence="1 3">2789STDY5608887</strain>
    </source>
</reference>
<dbReference type="RefSeq" id="WP_055168992.1">
    <property type="nucleotide sequence ID" value="NZ_CYXX01000010.1"/>
</dbReference>
<evidence type="ECO:0000313" key="4">
    <source>
        <dbReference type="Proteomes" id="UP000283701"/>
    </source>
</evidence>
<dbReference type="EMBL" id="QRHP01000001">
    <property type="protein sequence ID" value="RHF87431.1"/>
    <property type="molecule type" value="Genomic_DNA"/>
</dbReference>
<gene>
    <name evidence="2" type="ORF">DW654_01315</name>
    <name evidence="1" type="ORF">ERS852444_01611</name>
</gene>
<dbReference type="Proteomes" id="UP000095453">
    <property type="component" value="Unassembled WGS sequence"/>
</dbReference>
<name>A0A173TPD6_9FIRM</name>
<dbReference type="EMBL" id="CYXX01000010">
    <property type="protein sequence ID" value="CUN03877.1"/>
    <property type="molecule type" value="Genomic_DNA"/>
</dbReference>
<evidence type="ECO:0000313" key="1">
    <source>
        <dbReference type="EMBL" id="CUN03877.1"/>
    </source>
</evidence>